<protein>
    <submittedName>
        <fullName evidence="2">Uncharacterized protein</fullName>
    </submittedName>
</protein>
<organism evidence="2 3">
    <name type="scientific">Liparis tanakae</name>
    <name type="common">Tanaka's snailfish</name>
    <dbReference type="NCBI Taxonomy" id="230148"/>
    <lineage>
        <taxon>Eukaryota</taxon>
        <taxon>Metazoa</taxon>
        <taxon>Chordata</taxon>
        <taxon>Craniata</taxon>
        <taxon>Vertebrata</taxon>
        <taxon>Euteleostomi</taxon>
        <taxon>Actinopterygii</taxon>
        <taxon>Neopterygii</taxon>
        <taxon>Teleostei</taxon>
        <taxon>Neoteleostei</taxon>
        <taxon>Acanthomorphata</taxon>
        <taxon>Eupercaria</taxon>
        <taxon>Perciformes</taxon>
        <taxon>Cottioidei</taxon>
        <taxon>Cottales</taxon>
        <taxon>Liparidae</taxon>
        <taxon>Liparis</taxon>
    </lineage>
</organism>
<accession>A0A4Z2HH27</accession>
<sequence length="159" mass="16972">MRRRKVVFLFDRSSSLTKAGECRPSGGAAATKRLECKGSCSLPNTPSACAQKGLIGAVTLSRARGCCETLQPSIPLQWGKRQRDANLNERTRVPPAPQHSHAESSPSDEVCRAGQRGRLVSSCSVIISQAAACHHTTPQGIMPLLHRSRTGNASADSEP</sequence>
<gene>
    <name evidence="2" type="ORF">EYF80_024775</name>
</gene>
<reference evidence="2 3" key="1">
    <citation type="submission" date="2019-03" db="EMBL/GenBank/DDBJ databases">
        <title>First draft genome of Liparis tanakae, snailfish: a comprehensive survey of snailfish specific genes.</title>
        <authorList>
            <person name="Kim W."/>
            <person name="Song I."/>
            <person name="Jeong J.-H."/>
            <person name="Kim D."/>
            <person name="Kim S."/>
            <person name="Ryu S."/>
            <person name="Song J.Y."/>
            <person name="Lee S.K."/>
        </authorList>
    </citation>
    <scope>NUCLEOTIDE SEQUENCE [LARGE SCALE GENOMIC DNA]</scope>
    <source>
        <tissue evidence="2">Muscle</tissue>
    </source>
</reference>
<evidence type="ECO:0000313" key="3">
    <source>
        <dbReference type="Proteomes" id="UP000314294"/>
    </source>
</evidence>
<proteinExistence type="predicted"/>
<dbReference type="Proteomes" id="UP000314294">
    <property type="component" value="Unassembled WGS sequence"/>
</dbReference>
<feature type="region of interest" description="Disordered" evidence="1">
    <location>
        <begin position="78"/>
        <end position="111"/>
    </location>
</feature>
<dbReference type="EMBL" id="SRLO01000242">
    <property type="protein sequence ID" value="TNN65036.1"/>
    <property type="molecule type" value="Genomic_DNA"/>
</dbReference>
<evidence type="ECO:0000256" key="1">
    <source>
        <dbReference type="SAM" id="MobiDB-lite"/>
    </source>
</evidence>
<keyword evidence="3" id="KW-1185">Reference proteome</keyword>
<dbReference type="AlphaFoldDB" id="A0A4Z2HH27"/>
<name>A0A4Z2HH27_9TELE</name>
<feature type="compositionally biased region" description="Basic and acidic residues" evidence="1">
    <location>
        <begin position="81"/>
        <end position="92"/>
    </location>
</feature>
<comment type="caution">
    <text evidence="2">The sequence shown here is derived from an EMBL/GenBank/DDBJ whole genome shotgun (WGS) entry which is preliminary data.</text>
</comment>
<evidence type="ECO:0000313" key="2">
    <source>
        <dbReference type="EMBL" id="TNN65036.1"/>
    </source>
</evidence>